<accession>A0A1E3L0D2</accession>
<dbReference type="InterPro" id="IPR036388">
    <property type="entry name" value="WH-like_DNA-bd_sf"/>
</dbReference>
<evidence type="ECO:0000256" key="1">
    <source>
        <dbReference type="ARBA" id="ARBA00023015"/>
    </source>
</evidence>
<comment type="caution">
    <text evidence="5">The sequence shown here is derived from an EMBL/GenBank/DDBJ whole genome shotgun (WGS) entry which is preliminary data.</text>
</comment>
<dbReference type="AlphaFoldDB" id="A0A1E3L0D2"/>
<dbReference type="Proteomes" id="UP000094578">
    <property type="component" value="Unassembled WGS sequence"/>
</dbReference>
<keyword evidence="3" id="KW-0804">Transcription</keyword>
<evidence type="ECO:0000256" key="3">
    <source>
        <dbReference type="ARBA" id="ARBA00023163"/>
    </source>
</evidence>
<keyword evidence="1" id="KW-0805">Transcription regulation</keyword>
<dbReference type="PANTHER" id="PTHR42756">
    <property type="entry name" value="TRANSCRIPTIONAL REGULATOR, MARR"/>
    <property type="match status" value="1"/>
</dbReference>
<evidence type="ECO:0000259" key="4">
    <source>
        <dbReference type="PROSITE" id="PS50995"/>
    </source>
</evidence>
<dbReference type="Pfam" id="PF01047">
    <property type="entry name" value="MarR"/>
    <property type="match status" value="1"/>
</dbReference>
<keyword evidence="2" id="KW-0238">DNA-binding</keyword>
<dbReference type="RefSeq" id="WP_083243667.1">
    <property type="nucleotide sequence ID" value="NZ_MDER01000086.1"/>
</dbReference>
<dbReference type="PROSITE" id="PS50995">
    <property type="entry name" value="HTH_MARR_2"/>
    <property type="match status" value="1"/>
</dbReference>
<dbReference type="SMART" id="SM00347">
    <property type="entry name" value="HTH_MARR"/>
    <property type="match status" value="1"/>
</dbReference>
<dbReference type="PROSITE" id="PS01117">
    <property type="entry name" value="HTH_MARR_1"/>
    <property type="match status" value="1"/>
</dbReference>
<proteinExistence type="predicted"/>
<dbReference type="InterPro" id="IPR023187">
    <property type="entry name" value="Tscrpt_reg_MarR-type_CS"/>
</dbReference>
<dbReference type="InterPro" id="IPR036390">
    <property type="entry name" value="WH_DNA-bd_sf"/>
</dbReference>
<dbReference type="PRINTS" id="PR00598">
    <property type="entry name" value="HTHMARR"/>
</dbReference>
<feature type="domain" description="HTH marR-type" evidence="4">
    <location>
        <begin position="6"/>
        <end position="138"/>
    </location>
</feature>
<protein>
    <submittedName>
        <fullName evidence="5">Transcriptional regulator SlyA</fullName>
    </submittedName>
</protein>
<dbReference type="GO" id="GO:0003677">
    <property type="term" value="F:DNA binding"/>
    <property type="evidence" value="ECO:0007669"/>
    <property type="project" value="UniProtKB-KW"/>
</dbReference>
<name>A0A1E3L0D2_9BACL</name>
<dbReference type="Gene3D" id="1.10.10.10">
    <property type="entry name" value="Winged helix-like DNA-binding domain superfamily/Winged helix DNA-binding domain"/>
    <property type="match status" value="1"/>
</dbReference>
<dbReference type="PANTHER" id="PTHR42756:SF1">
    <property type="entry name" value="TRANSCRIPTIONAL REPRESSOR OF EMRAB OPERON"/>
    <property type="match status" value="1"/>
</dbReference>
<sequence>MPYDVEKSYTVLIRDVHLAISGHIKNKLAPFNLAPEQNFIMMLLWKKDGITQNEIGERLGKDKTNITRMISNLENKGFVRKITCTDDRRCFKIYLTSAGAQLENEVCPVMEEISQELVDGISAEELVLLRQLLTKVRDNASTTAPSLCPIIASESVPMTNQ</sequence>
<dbReference type="InterPro" id="IPR000835">
    <property type="entry name" value="HTH_MarR-typ"/>
</dbReference>
<gene>
    <name evidence="5" type="ORF">PTI45_04270</name>
</gene>
<organism evidence="5 6">
    <name type="scientific">Paenibacillus nuruki</name>
    <dbReference type="NCBI Taxonomy" id="1886670"/>
    <lineage>
        <taxon>Bacteria</taxon>
        <taxon>Bacillati</taxon>
        <taxon>Bacillota</taxon>
        <taxon>Bacilli</taxon>
        <taxon>Bacillales</taxon>
        <taxon>Paenibacillaceae</taxon>
        <taxon>Paenibacillus</taxon>
    </lineage>
</organism>
<reference evidence="5 6" key="1">
    <citation type="submission" date="2016-08" db="EMBL/GenBank/DDBJ databases">
        <title>Genome sequencing of Paenibacillus sp. TI45-13ar, isolated from Korean traditional nuruk.</title>
        <authorList>
            <person name="Kim S.-J."/>
        </authorList>
    </citation>
    <scope>NUCLEOTIDE SEQUENCE [LARGE SCALE GENOMIC DNA]</scope>
    <source>
        <strain evidence="5 6">TI45-13ar</strain>
    </source>
</reference>
<dbReference type="EMBL" id="MDER01000086">
    <property type="protein sequence ID" value="ODP26430.1"/>
    <property type="molecule type" value="Genomic_DNA"/>
</dbReference>
<dbReference type="GO" id="GO:0003700">
    <property type="term" value="F:DNA-binding transcription factor activity"/>
    <property type="evidence" value="ECO:0007669"/>
    <property type="project" value="InterPro"/>
</dbReference>
<evidence type="ECO:0000256" key="2">
    <source>
        <dbReference type="ARBA" id="ARBA00023125"/>
    </source>
</evidence>
<evidence type="ECO:0000313" key="5">
    <source>
        <dbReference type="EMBL" id="ODP26430.1"/>
    </source>
</evidence>
<keyword evidence="6" id="KW-1185">Reference proteome</keyword>
<dbReference type="SUPFAM" id="SSF46785">
    <property type="entry name" value="Winged helix' DNA-binding domain"/>
    <property type="match status" value="1"/>
</dbReference>
<dbReference type="STRING" id="1886670.PTI45_04270"/>
<evidence type="ECO:0000313" key="6">
    <source>
        <dbReference type="Proteomes" id="UP000094578"/>
    </source>
</evidence>